<dbReference type="AlphaFoldDB" id="A0AAE0K5B6"/>
<dbReference type="SUPFAM" id="SSF48264">
    <property type="entry name" value="Cytochrome P450"/>
    <property type="match status" value="1"/>
</dbReference>
<dbReference type="InterPro" id="IPR001128">
    <property type="entry name" value="Cyt_P450"/>
</dbReference>
<dbReference type="Pfam" id="PF00067">
    <property type="entry name" value="p450"/>
    <property type="match status" value="1"/>
</dbReference>
<dbReference type="PRINTS" id="PR00385">
    <property type="entry name" value="P450"/>
</dbReference>
<protein>
    <submittedName>
        <fullName evidence="6">Cytochrome P450</fullName>
    </submittedName>
</protein>
<keyword evidence="5" id="KW-0472">Membrane</keyword>
<dbReference type="GO" id="GO:0004497">
    <property type="term" value="F:monooxygenase activity"/>
    <property type="evidence" value="ECO:0007669"/>
    <property type="project" value="InterPro"/>
</dbReference>
<comment type="cofactor">
    <cofactor evidence="4">
        <name>heme</name>
        <dbReference type="ChEBI" id="CHEBI:30413"/>
    </cofactor>
</comment>
<feature type="binding site" description="axial binding residue" evidence="4">
    <location>
        <position position="458"/>
    </location>
    <ligand>
        <name>heme</name>
        <dbReference type="ChEBI" id="CHEBI:30413"/>
    </ligand>
    <ligandPart>
        <name>Fe</name>
        <dbReference type="ChEBI" id="CHEBI:18248"/>
    </ligandPart>
</feature>
<evidence type="ECO:0000313" key="7">
    <source>
        <dbReference type="Proteomes" id="UP001287356"/>
    </source>
</evidence>
<accession>A0AAE0K5B6</accession>
<keyword evidence="2 4" id="KW-0479">Metal-binding</keyword>
<dbReference type="InterPro" id="IPR036396">
    <property type="entry name" value="Cyt_P450_sf"/>
</dbReference>
<comment type="caution">
    <text evidence="6">The sequence shown here is derived from an EMBL/GenBank/DDBJ whole genome shotgun (WGS) entry which is preliminary data.</text>
</comment>
<proteinExistence type="predicted"/>
<reference evidence="6" key="2">
    <citation type="submission" date="2023-06" db="EMBL/GenBank/DDBJ databases">
        <authorList>
            <consortium name="Lawrence Berkeley National Laboratory"/>
            <person name="Haridas S."/>
            <person name="Hensen N."/>
            <person name="Bonometti L."/>
            <person name="Westerberg I."/>
            <person name="Brannstrom I.O."/>
            <person name="Guillou S."/>
            <person name="Cros-Aarteil S."/>
            <person name="Calhoun S."/>
            <person name="Kuo A."/>
            <person name="Mondo S."/>
            <person name="Pangilinan J."/>
            <person name="Riley R."/>
            <person name="Labutti K."/>
            <person name="Andreopoulos B."/>
            <person name="Lipzen A."/>
            <person name="Chen C."/>
            <person name="Yanf M."/>
            <person name="Daum C."/>
            <person name="Ng V."/>
            <person name="Clum A."/>
            <person name="Steindorff A."/>
            <person name="Ohm R."/>
            <person name="Martin F."/>
            <person name="Silar P."/>
            <person name="Natvig D."/>
            <person name="Lalanne C."/>
            <person name="Gautier V."/>
            <person name="Ament-Velasquez S.L."/>
            <person name="Kruys A."/>
            <person name="Hutchinson M.I."/>
            <person name="Powell A.J."/>
            <person name="Barry K."/>
            <person name="Miller A.N."/>
            <person name="Grigoriev I.V."/>
            <person name="Debuchy R."/>
            <person name="Gladieux P."/>
            <person name="Thoren M.H."/>
            <person name="Johannesson H."/>
        </authorList>
    </citation>
    <scope>NUCLEOTIDE SEQUENCE</scope>
    <source>
        <strain evidence="6">CBS 958.72</strain>
    </source>
</reference>
<evidence type="ECO:0000313" key="6">
    <source>
        <dbReference type="EMBL" id="KAK3369605.1"/>
    </source>
</evidence>
<dbReference type="InterPro" id="IPR050121">
    <property type="entry name" value="Cytochrome_P450_monoxygenase"/>
</dbReference>
<keyword evidence="5" id="KW-0812">Transmembrane</keyword>
<evidence type="ECO:0000256" key="5">
    <source>
        <dbReference type="SAM" id="Phobius"/>
    </source>
</evidence>
<dbReference type="CDD" id="cd11060">
    <property type="entry name" value="CYP57A1-like"/>
    <property type="match status" value="1"/>
</dbReference>
<dbReference type="InterPro" id="IPR002401">
    <property type="entry name" value="Cyt_P450_E_grp-I"/>
</dbReference>
<dbReference type="PANTHER" id="PTHR24305">
    <property type="entry name" value="CYTOCHROME P450"/>
    <property type="match status" value="1"/>
</dbReference>
<reference evidence="6" key="1">
    <citation type="journal article" date="2023" name="Mol. Phylogenet. Evol.">
        <title>Genome-scale phylogeny and comparative genomics of the fungal order Sordariales.</title>
        <authorList>
            <person name="Hensen N."/>
            <person name="Bonometti L."/>
            <person name="Westerberg I."/>
            <person name="Brannstrom I.O."/>
            <person name="Guillou S."/>
            <person name="Cros-Aarteil S."/>
            <person name="Calhoun S."/>
            <person name="Haridas S."/>
            <person name="Kuo A."/>
            <person name="Mondo S."/>
            <person name="Pangilinan J."/>
            <person name="Riley R."/>
            <person name="LaButti K."/>
            <person name="Andreopoulos B."/>
            <person name="Lipzen A."/>
            <person name="Chen C."/>
            <person name="Yan M."/>
            <person name="Daum C."/>
            <person name="Ng V."/>
            <person name="Clum A."/>
            <person name="Steindorff A."/>
            <person name="Ohm R.A."/>
            <person name="Martin F."/>
            <person name="Silar P."/>
            <person name="Natvig D.O."/>
            <person name="Lalanne C."/>
            <person name="Gautier V."/>
            <person name="Ament-Velasquez S.L."/>
            <person name="Kruys A."/>
            <person name="Hutchinson M.I."/>
            <person name="Powell A.J."/>
            <person name="Barry K."/>
            <person name="Miller A.N."/>
            <person name="Grigoriev I.V."/>
            <person name="Debuchy R."/>
            <person name="Gladieux P."/>
            <person name="Hiltunen Thoren M."/>
            <person name="Johannesson H."/>
        </authorList>
    </citation>
    <scope>NUCLEOTIDE SEQUENCE</scope>
    <source>
        <strain evidence="6">CBS 958.72</strain>
    </source>
</reference>
<dbReference type="Proteomes" id="UP001287356">
    <property type="component" value="Unassembled WGS sequence"/>
</dbReference>
<dbReference type="PANTHER" id="PTHR24305:SF236">
    <property type="entry name" value="PISATIN DEMETHYLASE"/>
    <property type="match status" value="1"/>
</dbReference>
<feature type="transmembrane region" description="Helical" evidence="5">
    <location>
        <begin position="12"/>
        <end position="29"/>
    </location>
</feature>
<organism evidence="6 7">
    <name type="scientific">Lasiosphaeria ovina</name>
    <dbReference type="NCBI Taxonomy" id="92902"/>
    <lineage>
        <taxon>Eukaryota</taxon>
        <taxon>Fungi</taxon>
        <taxon>Dikarya</taxon>
        <taxon>Ascomycota</taxon>
        <taxon>Pezizomycotina</taxon>
        <taxon>Sordariomycetes</taxon>
        <taxon>Sordariomycetidae</taxon>
        <taxon>Sordariales</taxon>
        <taxon>Lasiosphaeriaceae</taxon>
        <taxon>Lasiosphaeria</taxon>
    </lineage>
</organism>
<evidence type="ECO:0000256" key="2">
    <source>
        <dbReference type="ARBA" id="ARBA00022723"/>
    </source>
</evidence>
<dbReference type="GO" id="GO:0020037">
    <property type="term" value="F:heme binding"/>
    <property type="evidence" value="ECO:0007669"/>
    <property type="project" value="InterPro"/>
</dbReference>
<keyword evidence="5" id="KW-1133">Transmembrane helix</keyword>
<keyword evidence="7" id="KW-1185">Reference proteome</keyword>
<keyword evidence="3 4" id="KW-0408">Iron</keyword>
<gene>
    <name evidence="6" type="ORF">B0T24DRAFT_532282</name>
</gene>
<dbReference type="EMBL" id="JAULSN010000006">
    <property type="protein sequence ID" value="KAK3369605.1"/>
    <property type="molecule type" value="Genomic_DNA"/>
</dbReference>
<keyword evidence="1 4" id="KW-0349">Heme</keyword>
<evidence type="ECO:0000256" key="1">
    <source>
        <dbReference type="ARBA" id="ARBA00022617"/>
    </source>
</evidence>
<sequence length="516" mass="57731">MYLLVQATDHLVAAIALAGLLVYYLVVKVQTYYRLRAFKGPFSTGFSEVWHMSAIFGKQAHLKYKETVDKYGPIARIGPNDLITSSQELLTHMSGVRSEYTRADWYYLGGRFRPGKDNIFSLLDETQHQRRRQQMLPGYTGKENLELEGSMDARIVEFMDLIRRKYLSTESRARPVDLTIKIQYFVFDVITSIGFSSPLGDLIADADLLNYSKATEDAMGAAVYFTGSGLTKRLARMPWLMKLIGPSEHDAQGMGRLVGNAREIVAARLARGDMETRSDMMASFSRHGLTPDELVTECQLQVLAGSHTTAASLWTLMLFVTTHPRVLARLQAEIDGAVRDGVAPPAPDVVANSELRRLPYLQAVIREGLRIRPPATNIDPKRVPDGGDTVVLDGKPVFLPGGANIGVSVWAINFDKTVFGDDVDEFRPERWLLETDEKKLAQMTRATDLIFGHGKFQCLGKPVALMEIGKTVFELLRNFDWSIARPQESLHTGNYVGLFLDKPMWMHATQRTPTAV</sequence>
<dbReference type="PRINTS" id="PR00463">
    <property type="entry name" value="EP450I"/>
</dbReference>
<dbReference type="GO" id="GO:0005506">
    <property type="term" value="F:iron ion binding"/>
    <property type="evidence" value="ECO:0007669"/>
    <property type="project" value="InterPro"/>
</dbReference>
<evidence type="ECO:0000256" key="3">
    <source>
        <dbReference type="ARBA" id="ARBA00023004"/>
    </source>
</evidence>
<evidence type="ECO:0000256" key="4">
    <source>
        <dbReference type="PIRSR" id="PIRSR602401-1"/>
    </source>
</evidence>
<dbReference type="Gene3D" id="1.10.630.10">
    <property type="entry name" value="Cytochrome P450"/>
    <property type="match status" value="1"/>
</dbReference>
<dbReference type="GO" id="GO:0016705">
    <property type="term" value="F:oxidoreductase activity, acting on paired donors, with incorporation or reduction of molecular oxygen"/>
    <property type="evidence" value="ECO:0007669"/>
    <property type="project" value="InterPro"/>
</dbReference>
<name>A0AAE0K5B6_9PEZI</name>